<evidence type="ECO:0008006" key="2">
    <source>
        <dbReference type="Google" id="ProtNLM"/>
    </source>
</evidence>
<dbReference type="Pfam" id="PF12836">
    <property type="entry name" value="HHH_3"/>
    <property type="match status" value="1"/>
</dbReference>
<dbReference type="GO" id="GO:0015628">
    <property type="term" value="P:protein secretion by the type II secretion system"/>
    <property type="evidence" value="ECO:0007669"/>
    <property type="project" value="TreeGrafter"/>
</dbReference>
<dbReference type="SUPFAM" id="SSF47781">
    <property type="entry name" value="RuvA domain 2-like"/>
    <property type="match status" value="1"/>
</dbReference>
<dbReference type="AlphaFoldDB" id="A0A7C4XEB1"/>
<name>A0A7C4XEB1_UNCW3</name>
<proteinExistence type="predicted"/>
<dbReference type="EMBL" id="DTGZ01000042">
    <property type="protein sequence ID" value="HGV97111.1"/>
    <property type="molecule type" value="Genomic_DNA"/>
</dbReference>
<evidence type="ECO:0000313" key="1">
    <source>
        <dbReference type="EMBL" id="HGV97111.1"/>
    </source>
</evidence>
<protein>
    <recommendedName>
        <fullName evidence="2">Helix-hairpin-helix domain-containing protein</fullName>
    </recommendedName>
</protein>
<dbReference type="InterPro" id="IPR051675">
    <property type="entry name" value="Endo/Exo/Phosphatase_dom_1"/>
</dbReference>
<accession>A0A7C4XEB1</accession>
<dbReference type="GO" id="GO:0015627">
    <property type="term" value="C:type II protein secretion system complex"/>
    <property type="evidence" value="ECO:0007669"/>
    <property type="project" value="TreeGrafter"/>
</dbReference>
<dbReference type="PANTHER" id="PTHR21180">
    <property type="entry name" value="ENDONUCLEASE/EXONUCLEASE/PHOSPHATASE FAMILY DOMAIN-CONTAINING PROTEIN 1"/>
    <property type="match status" value="1"/>
</dbReference>
<dbReference type="Gene3D" id="1.10.150.320">
    <property type="entry name" value="Photosystem II 12 kDa extrinsic protein"/>
    <property type="match status" value="1"/>
</dbReference>
<organism evidence="1">
    <name type="scientific">candidate division WOR-3 bacterium</name>
    <dbReference type="NCBI Taxonomy" id="2052148"/>
    <lineage>
        <taxon>Bacteria</taxon>
        <taxon>Bacteria division WOR-3</taxon>
    </lineage>
</organism>
<gene>
    <name evidence="1" type="ORF">ENV60_02310</name>
</gene>
<dbReference type="InterPro" id="IPR010994">
    <property type="entry name" value="RuvA_2-like"/>
</dbReference>
<dbReference type="PANTHER" id="PTHR21180:SF32">
    <property type="entry name" value="ENDONUCLEASE_EXONUCLEASE_PHOSPHATASE FAMILY DOMAIN-CONTAINING PROTEIN 1"/>
    <property type="match status" value="1"/>
</dbReference>
<reference evidence="1" key="1">
    <citation type="journal article" date="2020" name="mSystems">
        <title>Genome- and Community-Level Interaction Insights into Carbon Utilization and Element Cycling Functions of Hydrothermarchaeota in Hydrothermal Sediment.</title>
        <authorList>
            <person name="Zhou Z."/>
            <person name="Liu Y."/>
            <person name="Xu W."/>
            <person name="Pan J."/>
            <person name="Luo Z.H."/>
            <person name="Li M."/>
        </authorList>
    </citation>
    <scope>NUCLEOTIDE SEQUENCE [LARGE SCALE GENOMIC DNA]</scope>
    <source>
        <strain evidence="1">SpSt-774</strain>
    </source>
</reference>
<comment type="caution">
    <text evidence="1">The sequence shown here is derived from an EMBL/GenBank/DDBJ whole genome shotgun (WGS) entry which is preliminary data.</text>
</comment>
<sequence>MPQIIFFIIGLQIDLNRASLEELYKLPIDSSIVNEIYEYREIYGPFNSVYELRKVTGITSEIFEKIKPLVKIAVPFPPRQEWGSIIEEQKKLASEEPPSKGAIDEWEELLFLPMNINRARFDDLLMIDRMTPVDASAVMRALSQKEIKSSRDLRRITGLSHYAYTSLRRYVQFTDEYDKKLQGSFRIRLQNENRLDLGEDDNISTRISYLEQAIEDFDNTTNLLKEYYHWENGECEELKDHLGKELDTLIKIHPAPLYNFRLKASYARRLKIGAFYEPDKERIKGYVGLSNVGPLHRFYIGNYRVIWGEGLMIDNTDEYRARIYDRSTGIFGDITDNHNYKLTGTAGSFYLEPFQSRIELKPSFFYSYTVRDAIVNPDGSIWRVVQSSYLFDWQKEQLDEQVFGANFRVSPVKDLLPGAYIALEGMALEYPQKTINPAPEWIDIPLDKYDPWFYPEITQLSFSSKRRYYGSEFLLPIKNIFFSGEIVQQKDTIANIAYAYILKSKIQYDYFYLNILYRHYDIGYDNPFNRGFSEYRRFEDTPFEKPYALINPEYIAIYDDPSPKPEQGIFLETRYQITRNIILTRAYLDLFKNLCFNLPNLRGYFEIEFQPVFPVRIRYSEKIIKKYLPRPVVSTVSNTLESSIRFFFYLSNYDALRIELRRGNVILTASDFEDMDLDGGFLSFSFEHNFITGFSVEGGVALWATDGMSQWIFEDVGIDFLAGNGFKYYIVTSQKVGNLMLHLKFRQKLTQIEHFNLFNNPDIYYPDLPGVRVEDFVNTENSIKINLQLDYLF</sequence>